<feature type="region of interest" description="Disordered" evidence="1">
    <location>
        <begin position="25"/>
        <end position="62"/>
    </location>
</feature>
<name>A0ABQ8TAC9_PERAM</name>
<evidence type="ECO:0000256" key="1">
    <source>
        <dbReference type="SAM" id="MobiDB-lite"/>
    </source>
</evidence>
<accession>A0ABQ8TAC9</accession>
<evidence type="ECO:0000313" key="3">
    <source>
        <dbReference type="Proteomes" id="UP001148838"/>
    </source>
</evidence>
<keyword evidence="3" id="KW-1185">Reference proteome</keyword>
<organism evidence="2 3">
    <name type="scientific">Periplaneta americana</name>
    <name type="common">American cockroach</name>
    <name type="synonym">Blatta americana</name>
    <dbReference type="NCBI Taxonomy" id="6978"/>
    <lineage>
        <taxon>Eukaryota</taxon>
        <taxon>Metazoa</taxon>
        <taxon>Ecdysozoa</taxon>
        <taxon>Arthropoda</taxon>
        <taxon>Hexapoda</taxon>
        <taxon>Insecta</taxon>
        <taxon>Pterygota</taxon>
        <taxon>Neoptera</taxon>
        <taxon>Polyneoptera</taxon>
        <taxon>Dictyoptera</taxon>
        <taxon>Blattodea</taxon>
        <taxon>Blattoidea</taxon>
        <taxon>Blattidae</taxon>
        <taxon>Blattinae</taxon>
        <taxon>Periplaneta</taxon>
    </lineage>
</organism>
<reference evidence="2 3" key="1">
    <citation type="journal article" date="2022" name="Allergy">
        <title>Genome assembly and annotation of Periplaneta americana reveal a comprehensive cockroach allergen profile.</title>
        <authorList>
            <person name="Wang L."/>
            <person name="Xiong Q."/>
            <person name="Saelim N."/>
            <person name="Wang L."/>
            <person name="Nong W."/>
            <person name="Wan A.T."/>
            <person name="Shi M."/>
            <person name="Liu X."/>
            <person name="Cao Q."/>
            <person name="Hui J.H.L."/>
            <person name="Sookrung N."/>
            <person name="Leung T.F."/>
            <person name="Tungtrongchitr A."/>
            <person name="Tsui S.K.W."/>
        </authorList>
    </citation>
    <scope>NUCLEOTIDE SEQUENCE [LARGE SCALE GENOMIC DNA]</scope>
    <source>
        <strain evidence="2">PWHHKU_190912</strain>
    </source>
</reference>
<evidence type="ECO:0000313" key="2">
    <source>
        <dbReference type="EMBL" id="KAJ4443489.1"/>
    </source>
</evidence>
<protein>
    <submittedName>
        <fullName evidence="2">Uncharacterized protein</fullName>
    </submittedName>
</protein>
<comment type="caution">
    <text evidence="2">The sequence shown here is derived from an EMBL/GenBank/DDBJ whole genome shotgun (WGS) entry which is preliminary data.</text>
</comment>
<feature type="compositionally biased region" description="Basic residues" evidence="1">
    <location>
        <begin position="50"/>
        <end position="62"/>
    </location>
</feature>
<dbReference type="Proteomes" id="UP001148838">
    <property type="component" value="Unassembled WGS sequence"/>
</dbReference>
<sequence>MAGLCEDGNEPAGSLKAICLSDEEREGPLKSLSRHQIEDGEETFEETEKKKKKKKNKKKKKKKYTWLAHITNMKGRRNLDQKCLGKHRFEASYWSMIKFKSGRMFPLKI</sequence>
<dbReference type="EMBL" id="JAJSOF020000013">
    <property type="protein sequence ID" value="KAJ4443489.1"/>
    <property type="molecule type" value="Genomic_DNA"/>
</dbReference>
<gene>
    <name evidence="2" type="ORF">ANN_05161</name>
</gene>
<proteinExistence type="predicted"/>